<evidence type="ECO:0000313" key="2">
    <source>
        <dbReference type="Proteomes" id="UP000007437"/>
    </source>
</evidence>
<reference evidence="1 2" key="1">
    <citation type="journal article" date="2011" name="J. Bacteriol.">
        <title>Complete genome sequence of Burkholderia rhizoxinica, an endosymbiont of Rhizopus microsporus.</title>
        <authorList>
            <person name="Lackner G."/>
            <person name="Moebius N."/>
            <person name="Partida-Martinez L."/>
            <person name="Hertweck C."/>
        </authorList>
    </citation>
    <scope>NUCLEOTIDE SEQUENCE [LARGE SCALE GENOMIC DNA]</scope>
    <source>
        <strain evidence="2">DSM 19002 / CIP 109453 / HKI 454</strain>
    </source>
</reference>
<organism evidence="1 2">
    <name type="scientific">Mycetohabitans rhizoxinica (strain DSM 19002 / CIP 109453 / HKI 454)</name>
    <name type="common">Paraburkholderia rhizoxinica</name>
    <dbReference type="NCBI Taxonomy" id="882378"/>
    <lineage>
        <taxon>Bacteria</taxon>
        <taxon>Pseudomonadati</taxon>
        <taxon>Pseudomonadota</taxon>
        <taxon>Betaproteobacteria</taxon>
        <taxon>Burkholderiales</taxon>
        <taxon>Burkholderiaceae</taxon>
        <taxon>Mycetohabitans</taxon>
    </lineage>
</organism>
<proteinExistence type="predicted"/>
<dbReference type="KEGG" id="brh:RBRH_02871"/>
<evidence type="ECO:0000313" key="1">
    <source>
        <dbReference type="EMBL" id="CBW74790.1"/>
    </source>
</evidence>
<name>E5AQA8_MYCRK</name>
<accession>E5AQA8</accession>
<dbReference type="AlphaFoldDB" id="E5AQA8"/>
<dbReference type="Proteomes" id="UP000007437">
    <property type="component" value="Chromosome"/>
</dbReference>
<dbReference type="EMBL" id="FR687359">
    <property type="protein sequence ID" value="CBW74790.1"/>
    <property type="molecule type" value="Genomic_DNA"/>
</dbReference>
<sequence length="88" mass="9368">MSRHAAGAMATAQTVRRSTHLLACRTAEGLWTGTLSTLSAQRQDVGILAGQERVVHQAAGTYAGLRERPIRHRHPTCSGACSGAARPY</sequence>
<dbReference type="HOGENOM" id="CLU_2463208_0_0_4"/>
<dbReference type="STRING" id="882378.RBRH_02871"/>
<protein>
    <submittedName>
        <fullName evidence="1">Uncharacterized protein</fullName>
    </submittedName>
</protein>
<gene>
    <name evidence="1" type="ordered locus">RBRH_02871</name>
</gene>